<comment type="caution">
    <text evidence="2">The sequence shown here is derived from an EMBL/GenBank/DDBJ whole genome shotgun (WGS) entry which is preliminary data.</text>
</comment>
<organism evidence="2 3">
    <name type="scientific">Plantactinospora sonchi</name>
    <dbReference type="NCBI Taxonomy" id="1544735"/>
    <lineage>
        <taxon>Bacteria</taxon>
        <taxon>Bacillati</taxon>
        <taxon>Actinomycetota</taxon>
        <taxon>Actinomycetes</taxon>
        <taxon>Micromonosporales</taxon>
        <taxon>Micromonosporaceae</taxon>
        <taxon>Plantactinospora</taxon>
    </lineage>
</organism>
<dbReference type="Pfam" id="PF19545">
    <property type="entry name" value="DUF6069"/>
    <property type="match status" value="1"/>
</dbReference>
<feature type="transmembrane region" description="Helical" evidence="1">
    <location>
        <begin position="126"/>
        <end position="146"/>
    </location>
</feature>
<name>A0ABU7RUC6_9ACTN</name>
<gene>
    <name evidence="2" type="ORF">V1633_16535</name>
</gene>
<keyword evidence="1" id="KW-0472">Membrane</keyword>
<feature type="transmembrane region" description="Helical" evidence="1">
    <location>
        <begin position="101"/>
        <end position="120"/>
    </location>
</feature>
<dbReference type="InterPro" id="IPR045713">
    <property type="entry name" value="DUF6069"/>
</dbReference>
<sequence>MTSPAAISTYPIARTVRTAEPTTARGRRRQRALGVGAAVVSSSLLYLVARAAGTDFVLVAPNNPVPHPLILPEIAVFALLFGLLGWGTLALLERFTRHARVIWSALAGVVLLASFVPVFLERASTDTRIMLCLIHVAVAVALAPMLRHRAGRAR</sequence>
<evidence type="ECO:0000313" key="2">
    <source>
        <dbReference type="EMBL" id="MEE6260100.1"/>
    </source>
</evidence>
<feature type="transmembrane region" description="Helical" evidence="1">
    <location>
        <begin position="69"/>
        <end position="89"/>
    </location>
</feature>
<keyword evidence="1" id="KW-0812">Transmembrane</keyword>
<feature type="transmembrane region" description="Helical" evidence="1">
    <location>
        <begin position="32"/>
        <end position="49"/>
    </location>
</feature>
<keyword evidence="3" id="KW-1185">Reference proteome</keyword>
<evidence type="ECO:0000256" key="1">
    <source>
        <dbReference type="SAM" id="Phobius"/>
    </source>
</evidence>
<reference evidence="2 3" key="1">
    <citation type="submission" date="2024-01" db="EMBL/GenBank/DDBJ databases">
        <title>Genome insights into Plantactinospora sonchi sp. nov.</title>
        <authorList>
            <person name="Wang L."/>
        </authorList>
    </citation>
    <scope>NUCLEOTIDE SEQUENCE [LARGE SCALE GENOMIC DNA]</scope>
    <source>
        <strain evidence="2 3">NEAU-QY2</strain>
    </source>
</reference>
<dbReference type="Proteomes" id="UP001332243">
    <property type="component" value="Unassembled WGS sequence"/>
</dbReference>
<accession>A0ABU7RUC6</accession>
<keyword evidence="1" id="KW-1133">Transmembrane helix</keyword>
<proteinExistence type="predicted"/>
<protein>
    <submittedName>
        <fullName evidence="2">DUF6069 family protein</fullName>
    </submittedName>
</protein>
<dbReference type="EMBL" id="JAZGQK010000013">
    <property type="protein sequence ID" value="MEE6260100.1"/>
    <property type="molecule type" value="Genomic_DNA"/>
</dbReference>
<evidence type="ECO:0000313" key="3">
    <source>
        <dbReference type="Proteomes" id="UP001332243"/>
    </source>
</evidence>
<dbReference type="RefSeq" id="WP_331215229.1">
    <property type="nucleotide sequence ID" value="NZ_JAZGQK010000013.1"/>
</dbReference>